<keyword evidence="2" id="KW-0853">WD repeat</keyword>
<dbReference type="OrthoDB" id="1667587at2759"/>
<accession>A0A250WS86</accession>
<reference evidence="6 7" key="1">
    <citation type="submission" date="2017-08" db="EMBL/GenBank/DDBJ databases">
        <title>Acidophilic green algal genome provides insights into adaptation to an acidic environment.</title>
        <authorList>
            <person name="Hirooka S."/>
            <person name="Hirose Y."/>
            <person name="Kanesaki Y."/>
            <person name="Higuchi S."/>
            <person name="Fujiwara T."/>
            <person name="Onuma R."/>
            <person name="Era A."/>
            <person name="Ohbayashi R."/>
            <person name="Uzuka A."/>
            <person name="Nozaki H."/>
            <person name="Yoshikawa H."/>
            <person name="Miyagishima S.Y."/>
        </authorList>
    </citation>
    <scope>NUCLEOTIDE SEQUENCE [LARGE SCALE GENOMIC DNA]</scope>
    <source>
        <strain evidence="6 7">NIES-2499</strain>
    </source>
</reference>
<dbReference type="InterPro" id="IPR001680">
    <property type="entry name" value="WD40_rpt"/>
</dbReference>
<dbReference type="STRING" id="1157962.A0A250WS86"/>
<dbReference type="AlphaFoldDB" id="A0A250WS86"/>
<evidence type="ECO:0008006" key="8">
    <source>
        <dbReference type="Google" id="ProtNLM"/>
    </source>
</evidence>
<feature type="compositionally biased region" description="Low complexity" evidence="5">
    <location>
        <begin position="458"/>
        <end position="467"/>
    </location>
</feature>
<protein>
    <recommendedName>
        <fullName evidence="8">BCAS3 domain-containing protein</fullName>
    </recommendedName>
</protein>
<comment type="caution">
    <text evidence="6">The sequence shown here is derived from an EMBL/GenBank/DDBJ whole genome shotgun (WGS) entry which is preliminary data.</text>
</comment>
<gene>
    <name evidence="6" type="ORF">CEUSTIGMA_g1155.t1</name>
</gene>
<evidence type="ECO:0000313" key="6">
    <source>
        <dbReference type="EMBL" id="GAX73703.1"/>
    </source>
</evidence>
<dbReference type="PANTHER" id="PTHR11227">
    <property type="entry name" value="WD-REPEAT PROTEIN INTERACTING WITH PHOSPHOINOSIDES WIPI -RELATED"/>
    <property type="match status" value="1"/>
</dbReference>
<keyword evidence="7" id="KW-1185">Reference proteome</keyword>
<evidence type="ECO:0000256" key="4">
    <source>
        <dbReference type="ARBA" id="ARBA00025740"/>
    </source>
</evidence>
<feature type="compositionally biased region" description="Gly residues" evidence="5">
    <location>
        <begin position="447"/>
        <end position="457"/>
    </location>
</feature>
<evidence type="ECO:0000256" key="3">
    <source>
        <dbReference type="ARBA" id="ARBA00022737"/>
    </source>
</evidence>
<evidence type="ECO:0000256" key="1">
    <source>
        <dbReference type="ARBA" id="ARBA00004623"/>
    </source>
</evidence>
<evidence type="ECO:0000256" key="2">
    <source>
        <dbReference type="ARBA" id="ARBA00022574"/>
    </source>
</evidence>
<dbReference type="InterPro" id="IPR048720">
    <property type="entry name" value="PROPPIN"/>
</dbReference>
<dbReference type="SMART" id="SM00320">
    <property type="entry name" value="WD40"/>
    <property type="match status" value="2"/>
</dbReference>
<feature type="region of interest" description="Disordered" evidence="5">
    <location>
        <begin position="447"/>
        <end position="469"/>
    </location>
</feature>
<evidence type="ECO:0000313" key="7">
    <source>
        <dbReference type="Proteomes" id="UP000232323"/>
    </source>
</evidence>
<dbReference type="GO" id="GO:0034045">
    <property type="term" value="C:phagophore assembly site membrane"/>
    <property type="evidence" value="ECO:0007669"/>
    <property type="project" value="UniProtKB-SubCell"/>
</dbReference>
<dbReference type="Proteomes" id="UP000232323">
    <property type="component" value="Unassembled WGS sequence"/>
</dbReference>
<sequence>MVLRSALGSKNGILFISFNQDGSCIALGTQHGIKIYSRHTHSVCYEHLPGAIGVVEMLFCSSIVAYVGAGEQPALTPRRLTVLNTSSRKTIQDVHFTTSVLAVHMNRQRLVVVLESKAFVYNVANLNLLRTLELPPGSGRFASALSACDQPNLLALPATADTGTLRVYDLMFDGGNVLCEVSAHTSPLESLAWNHDGTLLASASNKGTVIRVHRMPHAIKMFTLRRGTRHALIHSLTFSPAGIEPPLLAASSSHGTVHLFRLQHDVEAGHGVYQGEAGSSSGLGRAMACAAASIATGLLTSVLTSVAKLNVADMVEPRRPILSIKLPCHPGPSTCILILAPELQQFSSSSAGGVGAGGAAAAATNDVGADQKLIKQQAGSGSGSVTVQDQQQQQQPSSSVGSGSSSSGSKAVDSVMLAVATLDGLLYEYHISDLLISNSSSNIRGGGLNRTTSGGGSSHQSGVVGSGPLTLSTAGPKAVLEGEWALQGSMMLQG</sequence>
<proteinExistence type="inferred from homology"/>
<feature type="region of interest" description="Disordered" evidence="5">
    <location>
        <begin position="378"/>
        <end position="409"/>
    </location>
</feature>
<dbReference type="Gene3D" id="2.130.10.10">
    <property type="entry name" value="YVTN repeat-like/Quinoprotein amine dehydrogenase"/>
    <property type="match status" value="1"/>
</dbReference>
<dbReference type="Pfam" id="PF21032">
    <property type="entry name" value="PROPPIN"/>
    <property type="match status" value="1"/>
</dbReference>
<keyword evidence="3" id="KW-0677">Repeat</keyword>
<evidence type="ECO:0000256" key="5">
    <source>
        <dbReference type="SAM" id="MobiDB-lite"/>
    </source>
</evidence>
<name>A0A250WS86_9CHLO</name>
<dbReference type="InterPro" id="IPR015943">
    <property type="entry name" value="WD40/YVTN_repeat-like_dom_sf"/>
</dbReference>
<comment type="similarity">
    <text evidence="4">Belongs to the WD repeat PROPPIN family.</text>
</comment>
<dbReference type="SUPFAM" id="SSF50978">
    <property type="entry name" value="WD40 repeat-like"/>
    <property type="match status" value="1"/>
</dbReference>
<feature type="compositionally biased region" description="Low complexity" evidence="5">
    <location>
        <begin position="383"/>
        <end position="409"/>
    </location>
</feature>
<dbReference type="InterPro" id="IPR036322">
    <property type="entry name" value="WD40_repeat_dom_sf"/>
</dbReference>
<organism evidence="6 7">
    <name type="scientific">Chlamydomonas eustigma</name>
    <dbReference type="NCBI Taxonomy" id="1157962"/>
    <lineage>
        <taxon>Eukaryota</taxon>
        <taxon>Viridiplantae</taxon>
        <taxon>Chlorophyta</taxon>
        <taxon>core chlorophytes</taxon>
        <taxon>Chlorophyceae</taxon>
        <taxon>CS clade</taxon>
        <taxon>Chlamydomonadales</taxon>
        <taxon>Chlamydomonadaceae</taxon>
        <taxon>Chlamydomonas</taxon>
    </lineage>
</organism>
<dbReference type="EMBL" id="BEGY01000004">
    <property type="protein sequence ID" value="GAX73703.1"/>
    <property type="molecule type" value="Genomic_DNA"/>
</dbReference>
<comment type="subcellular location">
    <subcellularLocation>
        <location evidence="1">Preautophagosomal structure membrane</location>
        <topology evidence="1">Peripheral membrane protein</topology>
    </subcellularLocation>
</comment>